<evidence type="ECO:0000256" key="10">
    <source>
        <dbReference type="ARBA" id="ARBA00047493"/>
    </source>
</evidence>
<dbReference type="GO" id="GO:0005524">
    <property type="term" value="F:ATP binding"/>
    <property type="evidence" value="ECO:0007669"/>
    <property type="project" value="UniProtKB-KW"/>
</dbReference>
<evidence type="ECO:0000256" key="5">
    <source>
        <dbReference type="ARBA" id="ARBA00022723"/>
    </source>
</evidence>
<proteinExistence type="inferred from homology"/>
<evidence type="ECO:0000313" key="14">
    <source>
        <dbReference type="EMBL" id="MBF8435950.1"/>
    </source>
</evidence>
<name>A0A931AT17_9FIRM</name>
<evidence type="ECO:0000259" key="13">
    <source>
        <dbReference type="Pfam" id="PF08245"/>
    </source>
</evidence>
<evidence type="ECO:0000256" key="8">
    <source>
        <dbReference type="ARBA" id="ARBA00022842"/>
    </source>
</evidence>
<dbReference type="Pfam" id="PF08245">
    <property type="entry name" value="Mur_ligase_M"/>
    <property type="match status" value="1"/>
</dbReference>
<evidence type="ECO:0000313" key="15">
    <source>
        <dbReference type="Proteomes" id="UP000621436"/>
    </source>
</evidence>
<gene>
    <name evidence="14" type="ORF">I0Q91_02555</name>
</gene>
<dbReference type="InterPro" id="IPR036565">
    <property type="entry name" value="Mur-like_cat_sf"/>
</dbReference>
<dbReference type="PROSITE" id="PS01012">
    <property type="entry name" value="FOLYLPOLYGLU_SYNT_2"/>
    <property type="match status" value="1"/>
</dbReference>
<dbReference type="InterPro" id="IPR036615">
    <property type="entry name" value="Mur_ligase_C_dom_sf"/>
</dbReference>
<evidence type="ECO:0000256" key="3">
    <source>
        <dbReference type="ARBA" id="ARBA00013025"/>
    </source>
</evidence>
<accession>A0A931AT17</accession>
<comment type="similarity">
    <text evidence="2 11">Belongs to the folylpolyglutamate synthase family.</text>
</comment>
<protein>
    <recommendedName>
        <fullName evidence="3">tetrahydrofolate synthase</fullName>
        <ecNumber evidence="3">6.3.2.17</ecNumber>
    </recommendedName>
    <alternativeName>
        <fullName evidence="9">Tetrahydrofolylpolyglutamate synthase</fullName>
    </alternativeName>
</protein>
<keyword evidence="8" id="KW-0460">Magnesium</keyword>
<dbReference type="GO" id="GO:0004326">
    <property type="term" value="F:tetrahydrofolylpolyglutamate synthase activity"/>
    <property type="evidence" value="ECO:0007669"/>
    <property type="project" value="UniProtKB-EC"/>
</dbReference>
<dbReference type="InterPro" id="IPR004101">
    <property type="entry name" value="Mur_ligase_C"/>
</dbReference>
<comment type="cofactor">
    <cofactor evidence="1">
        <name>Mg(2+)</name>
        <dbReference type="ChEBI" id="CHEBI:18420"/>
    </cofactor>
</comment>
<evidence type="ECO:0000256" key="11">
    <source>
        <dbReference type="PIRNR" id="PIRNR001563"/>
    </source>
</evidence>
<dbReference type="GO" id="GO:0046872">
    <property type="term" value="F:metal ion binding"/>
    <property type="evidence" value="ECO:0007669"/>
    <property type="project" value="UniProtKB-KW"/>
</dbReference>
<dbReference type="PANTHER" id="PTHR11136">
    <property type="entry name" value="FOLYLPOLYGLUTAMATE SYNTHASE-RELATED"/>
    <property type="match status" value="1"/>
</dbReference>
<evidence type="ECO:0000256" key="4">
    <source>
        <dbReference type="ARBA" id="ARBA00022598"/>
    </source>
</evidence>
<dbReference type="Gene3D" id="3.40.1190.10">
    <property type="entry name" value="Mur-like, catalytic domain"/>
    <property type="match status" value="1"/>
</dbReference>
<dbReference type="EMBL" id="JADPIE010000001">
    <property type="protein sequence ID" value="MBF8435950.1"/>
    <property type="molecule type" value="Genomic_DNA"/>
</dbReference>
<comment type="caution">
    <text evidence="14">The sequence shown here is derived from an EMBL/GenBank/DDBJ whole genome shotgun (WGS) entry which is preliminary data.</text>
</comment>
<evidence type="ECO:0000256" key="7">
    <source>
        <dbReference type="ARBA" id="ARBA00022840"/>
    </source>
</evidence>
<dbReference type="NCBIfam" id="TIGR01499">
    <property type="entry name" value="folC"/>
    <property type="match status" value="1"/>
</dbReference>
<organism evidence="14 15">
    <name type="scientific">Halonatronomonas betaini</name>
    <dbReference type="NCBI Taxonomy" id="2778430"/>
    <lineage>
        <taxon>Bacteria</taxon>
        <taxon>Bacillati</taxon>
        <taxon>Bacillota</taxon>
        <taxon>Clostridia</taxon>
        <taxon>Halanaerobiales</taxon>
        <taxon>Halarsenatibacteraceae</taxon>
        <taxon>Halonatronomonas</taxon>
    </lineage>
</organism>
<dbReference type="GO" id="GO:0008841">
    <property type="term" value="F:dihydrofolate synthase activity"/>
    <property type="evidence" value="ECO:0007669"/>
    <property type="project" value="TreeGrafter"/>
</dbReference>
<dbReference type="InterPro" id="IPR018109">
    <property type="entry name" value="Folylpolyglutamate_synth_CS"/>
</dbReference>
<evidence type="ECO:0000256" key="9">
    <source>
        <dbReference type="ARBA" id="ARBA00030592"/>
    </source>
</evidence>
<keyword evidence="4 11" id="KW-0436">Ligase</keyword>
<keyword evidence="7 11" id="KW-0067">ATP-binding</keyword>
<dbReference type="GO" id="GO:0005737">
    <property type="term" value="C:cytoplasm"/>
    <property type="evidence" value="ECO:0007669"/>
    <property type="project" value="TreeGrafter"/>
</dbReference>
<dbReference type="SUPFAM" id="SSF53623">
    <property type="entry name" value="MurD-like peptide ligases, catalytic domain"/>
    <property type="match status" value="1"/>
</dbReference>
<evidence type="ECO:0000256" key="6">
    <source>
        <dbReference type="ARBA" id="ARBA00022741"/>
    </source>
</evidence>
<dbReference type="PANTHER" id="PTHR11136:SF0">
    <property type="entry name" value="DIHYDROFOLATE SYNTHETASE-RELATED"/>
    <property type="match status" value="1"/>
</dbReference>
<dbReference type="Gene3D" id="3.90.190.20">
    <property type="entry name" value="Mur ligase, C-terminal domain"/>
    <property type="match status" value="1"/>
</dbReference>
<dbReference type="Proteomes" id="UP000621436">
    <property type="component" value="Unassembled WGS sequence"/>
</dbReference>
<dbReference type="EC" id="6.3.2.17" evidence="3"/>
<keyword evidence="5" id="KW-0479">Metal-binding</keyword>
<dbReference type="RefSeq" id="WP_270452683.1">
    <property type="nucleotide sequence ID" value="NZ_JADPIE010000001.1"/>
</dbReference>
<keyword evidence="6 11" id="KW-0547">Nucleotide-binding</keyword>
<evidence type="ECO:0000256" key="2">
    <source>
        <dbReference type="ARBA" id="ARBA00008276"/>
    </source>
</evidence>
<dbReference type="InterPro" id="IPR001645">
    <property type="entry name" value="Folylpolyglutamate_synth"/>
</dbReference>
<reference evidence="14" key="1">
    <citation type="submission" date="2020-11" db="EMBL/GenBank/DDBJ databases">
        <title>Halonatronomonas betainensis gen. nov., sp. nov. a novel haloalkaliphilic representative of the family Halanaerobiacae capable of betaine degradation.</title>
        <authorList>
            <person name="Boltyanskaya Y."/>
            <person name="Kevbrin V."/>
            <person name="Detkova E."/>
            <person name="Grouzdev D.S."/>
            <person name="Koziaeva V."/>
            <person name="Zhilina T."/>
        </authorList>
    </citation>
    <scope>NUCLEOTIDE SEQUENCE</scope>
    <source>
        <strain evidence="14">Z-7014</strain>
    </source>
</reference>
<dbReference type="PIRSF" id="PIRSF001563">
    <property type="entry name" value="Folylpolyglu_synth"/>
    <property type="match status" value="1"/>
</dbReference>
<dbReference type="Pfam" id="PF02875">
    <property type="entry name" value="Mur_ligase_C"/>
    <property type="match status" value="1"/>
</dbReference>
<dbReference type="InterPro" id="IPR013221">
    <property type="entry name" value="Mur_ligase_cen"/>
</dbReference>
<comment type="catalytic activity">
    <reaction evidence="10">
        <text>(6S)-5,6,7,8-tetrahydrofolyl-(gamma-L-Glu)(n) + L-glutamate + ATP = (6S)-5,6,7,8-tetrahydrofolyl-(gamma-L-Glu)(n+1) + ADP + phosphate + H(+)</text>
        <dbReference type="Rhea" id="RHEA:10580"/>
        <dbReference type="Rhea" id="RHEA-COMP:14738"/>
        <dbReference type="Rhea" id="RHEA-COMP:14740"/>
        <dbReference type="ChEBI" id="CHEBI:15378"/>
        <dbReference type="ChEBI" id="CHEBI:29985"/>
        <dbReference type="ChEBI" id="CHEBI:30616"/>
        <dbReference type="ChEBI" id="CHEBI:43474"/>
        <dbReference type="ChEBI" id="CHEBI:141005"/>
        <dbReference type="ChEBI" id="CHEBI:456216"/>
        <dbReference type="EC" id="6.3.2.17"/>
    </reaction>
</comment>
<feature type="domain" description="Mur ligase central" evidence="13">
    <location>
        <begin position="46"/>
        <end position="273"/>
    </location>
</feature>
<evidence type="ECO:0000256" key="1">
    <source>
        <dbReference type="ARBA" id="ARBA00001946"/>
    </source>
</evidence>
<dbReference type="SUPFAM" id="SSF53244">
    <property type="entry name" value="MurD-like peptide ligases, peptide-binding domain"/>
    <property type="match status" value="1"/>
</dbReference>
<dbReference type="AlphaFoldDB" id="A0A931AT17"/>
<evidence type="ECO:0000259" key="12">
    <source>
        <dbReference type="Pfam" id="PF02875"/>
    </source>
</evidence>
<dbReference type="FunFam" id="3.40.1190.10:FF:000011">
    <property type="entry name" value="Folylpolyglutamate synthase/dihydrofolate synthase"/>
    <property type="match status" value="1"/>
</dbReference>
<sequence length="435" mass="49340">MNSAIDFINSLPMFGTEEGFKPGLDRVSKLIELLNIDLKSLDFIHVAGSNGKGSTIEMLNSIYNQAGYKVGRYISPHVRSFNERIQVNGQDITDKELTKLIKEIKPLYDNDKYWHDIGKPTFFEVVTVLAFYHFYLEKPDLILLETGLGGRFDATNVIPSPLLAIITTITLEHTEYLGDKLALIAREKAGIIKEGSRVLVGEIEEEALKVIRDKAASVSANFYESKDFFSLVPVTENLDKQIFKIKYHNKTYELSMPLKGRYQLKNAEVAISATELLQREYPVSFESMKKGFKNVSWPGRLEVIKKAPPVILDGSHTVAGIEELVNFLKDNFSEDHKIKIILAVLKDKDIESMIDKLLFRPGVELIFTENNSFRALKVSDFKIKSQVNIIKSNQKLLETVDQELEKQVDNEILCITGSLSSIIELREHLLNRIRG</sequence>
<keyword evidence="15" id="KW-1185">Reference proteome</keyword>
<feature type="domain" description="Mur ligase C-terminal" evidence="12">
    <location>
        <begin position="299"/>
        <end position="418"/>
    </location>
</feature>